<evidence type="ECO:0000313" key="2">
    <source>
        <dbReference type="EMBL" id="TLQ46087.1"/>
    </source>
</evidence>
<feature type="compositionally biased region" description="Basic residues" evidence="1">
    <location>
        <begin position="24"/>
        <end position="38"/>
    </location>
</feature>
<gene>
    <name evidence="2" type="ORF">FEF34_26590</name>
</gene>
<protein>
    <submittedName>
        <fullName evidence="2">Uncharacterized protein</fullName>
    </submittedName>
</protein>
<proteinExistence type="predicted"/>
<dbReference type="AlphaFoldDB" id="A0A5R9EA46"/>
<accession>A0A5R9EA46</accession>
<comment type="caution">
    <text evidence="2">The sequence shown here is derived from an EMBL/GenBank/DDBJ whole genome shotgun (WGS) entry which is preliminary data.</text>
</comment>
<dbReference type="OrthoDB" id="3848202at2"/>
<feature type="compositionally biased region" description="Basic and acidic residues" evidence="1">
    <location>
        <begin position="462"/>
        <end position="473"/>
    </location>
</feature>
<feature type="compositionally biased region" description="Basic and acidic residues" evidence="1">
    <location>
        <begin position="61"/>
        <end position="72"/>
    </location>
</feature>
<dbReference type="Proteomes" id="UP000305921">
    <property type="component" value="Unassembled WGS sequence"/>
</dbReference>
<dbReference type="EMBL" id="VAWE01000001">
    <property type="protein sequence ID" value="TLQ46087.1"/>
    <property type="molecule type" value="Genomic_DNA"/>
</dbReference>
<name>A0A5R9EA46_9ACTN</name>
<sequence>MPTLQGVRTISEGESLADRTAAVVRHHPARSPPRRRRQPDHPAAVRGVPRAQPLGPQGAGPDDRRLRGEGVRPHRHRDAFRAPALPVRRGHPRRRVRAEQRLPLPVRPAPAGRTPGVVPAIRSPSPAHGLTTTSWSQIVNAPAGAAKPPAIKLKTRKPTGIVPWPLILIEGEEGAGKTYSAAQFSASERIGQMYWIDLDEGSADEYAAIEGANYLIIEHDGTYRDILEQVEAVHAEARRAAAAGEPPVVLTIDSGSALWRMLTNWTYERGRRTRKNRKLLQEDPDAAYDIGRNLWNDALERWNRIIYLLRTLPGIAIVLARGKQVSATDDNGQPIQNQTEWKVSAQKDLGFDSTCWVRMKRDADPQIIKVRSLRMRVEQRKPLTLRDFSIEDLVFNGLGCSIESQPRVMPALAGDLVQPWLTRIAELKDKEALGALWRSVPDPANRLSRDEIATVRAAAEQRAAELDNPRSEMGEGPLTDADKLRAAAKRKAAEQDEDAEQ</sequence>
<keyword evidence="3" id="KW-1185">Reference proteome</keyword>
<evidence type="ECO:0000313" key="3">
    <source>
        <dbReference type="Proteomes" id="UP000305921"/>
    </source>
</evidence>
<organism evidence="2 3">
    <name type="scientific">Streptomyces marianii</name>
    <dbReference type="NCBI Taxonomy" id="1817406"/>
    <lineage>
        <taxon>Bacteria</taxon>
        <taxon>Bacillati</taxon>
        <taxon>Actinomycetota</taxon>
        <taxon>Actinomycetes</taxon>
        <taxon>Kitasatosporales</taxon>
        <taxon>Streptomycetaceae</taxon>
        <taxon>Streptomyces</taxon>
    </lineage>
</organism>
<reference evidence="2 3" key="1">
    <citation type="submission" date="2019-05" db="EMBL/GenBank/DDBJ databases">
        <title>Streptomyces marianii sp. nov., a novel marine actinomycete from southern coast of India.</title>
        <authorList>
            <person name="Iniyan A.M."/>
            <person name="Wink J."/>
            <person name="Ramprasad E."/>
            <person name="Ramana C.V."/>
            <person name="Bunk B."/>
            <person name="Sproer C."/>
            <person name="Joseph F.-J.R.S."/>
            <person name="Vincent S.G.P."/>
        </authorList>
    </citation>
    <scope>NUCLEOTIDE SEQUENCE [LARGE SCALE GENOMIC DNA]</scope>
    <source>
        <strain evidence="2 3">ICN19</strain>
    </source>
</reference>
<feature type="region of interest" description="Disordered" evidence="1">
    <location>
        <begin position="1"/>
        <end position="94"/>
    </location>
</feature>
<evidence type="ECO:0000256" key="1">
    <source>
        <dbReference type="SAM" id="MobiDB-lite"/>
    </source>
</evidence>
<feature type="region of interest" description="Disordered" evidence="1">
    <location>
        <begin position="460"/>
        <end position="501"/>
    </location>
</feature>
<dbReference type="Pfam" id="PF13479">
    <property type="entry name" value="AAA_24"/>
    <property type="match status" value="1"/>
</dbReference>